<reference evidence="3 4" key="1">
    <citation type="submission" date="2022-06" db="EMBL/GenBank/DDBJ databases">
        <title>Genomic Encyclopedia of Type Strains, Phase I: the one thousand microbial genomes (KMG-I) project.</title>
        <authorList>
            <person name="Kyrpides N."/>
        </authorList>
    </citation>
    <scope>NUCLEOTIDE SEQUENCE [LARGE SCALE GENOMIC DNA]</scope>
    <source>
        <strain evidence="3 4">DSM 43889</strain>
    </source>
</reference>
<dbReference type="PANTHER" id="PTHR35811">
    <property type="entry name" value="SLR1870 PROTEIN"/>
    <property type="match status" value="1"/>
</dbReference>
<dbReference type="CDD" id="cd10146">
    <property type="entry name" value="LabA_like_C"/>
    <property type="match status" value="1"/>
</dbReference>
<evidence type="ECO:0000256" key="1">
    <source>
        <dbReference type="SAM" id="MobiDB-lite"/>
    </source>
</evidence>
<proteinExistence type="predicted"/>
<accession>A0ABT1JMR1</accession>
<dbReference type="Pfam" id="PF01936">
    <property type="entry name" value="NYN"/>
    <property type="match status" value="1"/>
</dbReference>
<dbReference type="Proteomes" id="UP000791080">
    <property type="component" value="Unassembled WGS sequence"/>
</dbReference>
<feature type="compositionally biased region" description="Low complexity" evidence="1">
    <location>
        <begin position="176"/>
        <end position="187"/>
    </location>
</feature>
<evidence type="ECO:0000313" key="4">
    <source>
        <dbReference type="Proteomes" id="UP000791080"/>
    </source>
</evidence>
<organism evidence="3 4">
    <name type="scientific">Actinoalloteichus caeruleus DSM 43889</name>
    <dbReference type="NCBI Taxonomy" id="1120930"/>
    <lineage>
        <taxon>Bacteria</taxon>
        <taxon>Bacillati</taxon>
        <taxon>Actinomycetota</taxon>
        <taxon>Actinomycetes</taxon>
        <taxon>Pseudonocardiales</taxon>
        <taxon>Pseudonocardiaceae</taxon>
        <taxon>Actinoalloteichus</taxon>
        <taxon>Actinoalloteichus cyanogriseus</taxon>
    </lineage>
</organism>
<comment type="caution">
    <text evidence="3">The sequence shown here is derived from an EMBL/GenBank/DDBJ whole genome shotgun (WGS) entry which is preliminary data.</text>
</comment>
<dbReference type="Gene3D" id="3.40.50.1010">
    <property type="entry name" value="5'-nuclease"/>
    <property type="match status" value="1"/>
</dbReference>
<dbReference type="PANTHER" id="PTHR35811:SF1">
    <property type="entry name" value="HTH OST-TYPE DOMAIN-CONTAINING PROTEIN"/>
    <property type="match status" value="1"/>
</dbReference>
<dbReference type="InterPro" id="IPR021139">
    <property type="entry name" value="NYN"/>
</dbReference>
<dbReference type="CDD" id="cd11297">
    <property type="entry name" value="PIN_LabA-like_N_1"/>
    <property type="match status" value="1"/>
</dbReference>
<dbReference type="InterPro" id="IPR025605">
    <property type="entry name" value="OST-HTH/LOTUS_dom"/>
</dbReference>
<name>A0ABT1JMR1_ACTCY</name>
<protein>
    <submittedName>
        <fullName evidence="3">TIGR00288 family protein</fullName>
    </submittedName>
</protein>
<dbReference type="EMBL" id="AUBJ02000001">
    <property type="protein sequence ID" value="MCP2333801.1"/>
    <property type="molecule type" value="Genomic_DNA"/>
</dbReference>
<evidence type="ECO:0000259" key="2">
    <source>
        <dbReference type="PROSITE" id="PS51644"/>
    </source>
</evidence>
<keyword evidence="4" id="KW-1185">Reference proteome</keyword>
<feature type="domain" description="HTH OST-type" evidence="2">
    <location>
        <begin position="217"/>
        <end position="289"/>
    </location>
</feature>
<dbReference type="PROSITE" id="PS51644">
    <property type="entry name" value="HTH_OST"/>
    <property type="match status" value="1"/>
</dbReference>
<evidence type="ECO:0000313" key="3">
    <source>
        <dbReference type="EMBL" id="MCP2333801.1"/>
    </source>
</evidence>
<dbReference type="RefSeq" id="WP_051314017.1">
    <property type="nucleotide sequence ID" value="NZ_AUBJ02000001.1"/>
</dbReference>
<feature type="region of interest" description="Disordered" evidence="1">
    <location>
        <begin position="176"/>
        <end position="216"/>
    </location>
</feature>
<sequence>MAFDERWVPCSPRTASRRRGQVALYLDVENLVLGTGPALAEDGVAAAVVRWLCHAWGGARIRRGYADWADPRFRRYHQVLEHAGVDLIQVGHGATRKNAADIRIAVDAMEALLVHPDLDTVVVATGDSDFSPLVTKLREHGRRVVGVGPRRAASPRLASVCSEYVVWDGLLAGMSTGSGAPSPGPSAESRCPTPTGDDPPPEVGAGGGEEPVGAPGPLDEVVALVRRAFESAGSARATASALKTWMLRVDPEFRESRYGFTRFRELLVAAEVVREVGRSGSDIVVGLVPQPDAPHPATDSELAEPG</sequence>
<gene>
    <name evidence="3" type="ORF">G443_004071</name>
</gene>